<organism evidence="1">
    <name type="scientific">uncultured Caudovirales phage</name>
    <dbReference type="NCBI Taxonomy" id="2100421"/>
    <lineage>
        <taxon>Viruses</taxon>
        <taxon>Duplodnaviria</taxon>
        <taxon>Heunggongvirae</taxon>
        <taxon>Uroviricota</taxon>
        <taxon>Caudoviricetes</taxon>
        <taxon>Peduoviridae</taxon>
        <taxon>Maltschvirus</taxon>
        <taxon>Maltschvirus maltsch</taxon>
    </lineage>
</organism>
<sequence>MAKRKATGLGDTIENVLQATGIDKVAKFILGEDCGCDERKAKLNELWSYRKKPLCLNEDEYLWLSEGGLKKAETSLVDSMLMQRTHNRVFQTGNLQYTSCASCLRDQYNDLKRIYDTY</sequence>
<accession>A0A6J5MYN3</accession>
<reference evidence="1" key="1">
    <citation type="submission" date="2020-04" db="EMBL/GenBank/DDBJ databases">
        <authorList>
            <person name="Chiriac C."/>
            <person name="Salcher M."/>
            <person name="Ghai R."/>
            <person name="Kavagutti S V."/>
        </authorList>
    </citation>
    <scope>NUCLEOTIDE SEQUENCE</scope>
</reference>
<protein>
    <submittedName>
        <fullName evidence="1">Uncharacterized protein</fullName>
    </submittedName>
</protein>
<proteinExistence type="predicted"/>
<dbReference type="EMBL" id="LR796587">
    <property type="protein sequence ID" value="CAB4152325.1"/>
    <property type="molecule type" value="Genomic_DNA"/>
</dbReference>
<evidence type="ECO:0000313" key="1">
    <source>
        <dbReference type="EMBL" id="CAB4152325.1"/>
    </source>
</evidence>
<gene>
    <name evidence="1" type="ORF">UFOVP618_5</name>
</gene>
<name>A0A6J5MYN3_9CAUD</name>